<dbReference type="EMBL" id="SRLO01000810">
    <property type="protein sequence ID" value="TNN46069.1"/>
    <property type="molecule type" value="Genomic_DNA"/>
</dbReference>
<keyword evidence="3" id="KW-1185">Reference proteome</keyword>
<protein>
    <submittedName>
        <fullName evidence="2">Uncharacterized protein</fullName>
    </submittedName>
</protein>
<accession>A0A4Z2FXX4</accession>
<organism evidence="2 3">
    <name type="scientific">Liparis tanakae</name>
    <name type="common">Tanaka's snailfish</name>
    <dbReference type="NCBI Taxonomy" id="230148"/>
    <lineage>
        <taxon>Eukaryota</taxon>
        <taxon>Metazoa</taxon>
        <taxon>Chordata</taxon>
        <taxon>Craniata</taxon>
        <taxon>Vertebrata</taxon>
        <taxon>Euteleostomi</taxon>
        <taxon>Actinopterygii</taxon>
        <taxon>Neopterygii</taxon>
        <taxon>Teleostei</taxon>
        <taxon>Neoteleostei</taxon>
        <taxon>Acanthomorphata</taxon>
        <taxon>Eupercaria</taxon>
        <taxon>Perciformes</taxon>
        <taxon>Cottioidei</taxon>
        <taxon>Cottales</taxon>
        <taxon>Liparidae</taxon>
        <taxon>Liparis</taxon>
    </lineage>
</organism>
<dbReference type="Proteomes" id="UP000314294">
    <property type="component" value="Unassembled WGS sequence"/>
</dbReference>
<reference evidence="2 3" key="1">
    <citation type="submission" date="2019-03" db="EMBL/GenBank/DDBJ databases">
        <title>First draft genome of Liparis tanakae, snailfish: a comprehensive survey of snailfish specific genes.</title>
        <authorList>
            <person name="Kim W."/>
            <person name="Song I."/>
            <person name="Jeong J.-H."/>
            <person name="Kim D."/>
            <person name="Kim S."/>
            <person name="Ryu S."/>
            <person name="Song J.Y."/>
            <person name="Lee S.K."/>
        </authorList>
    </citation>
    <scope>NUCLEOTIDE SEQUENCE [LARGE SCALE GENOMIC DNA]</scope>
    <source>
        <tissue evidence="2">Muscle</tissue>
    </source>
</reference>
<proteinExistence type="predicted"/>
<name>A0A4Z2FXX4_9TELE</name>
<feature type="region of interest" description="Disordered" evidence="1">
    <location>
        <begin position="42"/>
        <end position="61"/>
    </location>
</feature>
<sequence>MKTTEEAVQGSTTRGRWLIPISEQPFKALHAKRSRDFSALKETRGMPPTEASGAARCFGSDGVPPAREWVSGLGSRD</sequence>
<evidence type="ECO:0000313" key="2">
    <source>
        <dbReference type="EMBL" id="TNN46069.1"/>
    </source>
</evidence>
<gene>
    <name evidence="2" type="ORF">EYF80_043723</name>
</gene>
<dbReference type="AlphaFoldDB" id="A0A4Z2FXX4"/>
<evidence type="ECO:0000313" key="3">
    <source>
        <dbReference type="Proteomes" id="UP000314294"/>
    </source>
</evidence>
<comment type="caution">
    <text evidence="2">The sequence shown here is derived from an EMBL/GenBank/DDBJ whole genome shotgun (WGS) entry which is preliminary data.</text>
</comment>
<evidence type="ECO:0000256" key="1">
    <source>
        <dbReference type="SAM" id="MobiDB-lite"/>
    </source>
</evidence>